<feature type="region of interest" description="Disordered" evidence="11">
    <location>
        <begin position="116"/>
        <end position="172"/>
    </location>
</feature>
<evidence type="ECO:0000256" key="2">
    <source>
        <dbReference type="ARBA" id="ARBA00004590"/>
    </source>
</evidence>
<feature type="compositionally biased region" description="Low complexity" evidence="11">
    <location>
        <begin position="116"/>
        <end position="126"/>
    </location>
</feature>
<evidence type="ECO:0000256" key="7">
    <source>
        <dbReference type="ARBA" id="ARBA00022824"/>
    </source>
</evidence>
<dbReference type="PANTHER" id="PTHR12154:SF4">
    <property type="entry name" value="UDP-N-ACETYLGLUCOSAMINE TRANSFERASE SUBUNIT ALG14 HOMOLOG"/>
    <property type="match status" value="1"/>
</dbReference>
<accession>A0A0H1BNT6</accession>
<dbReference type="STRING" id="2060906.A0A0H1BNT6"/>
<dbReference type="PANTHER" id="PTHR12154">
    <property type="entry name" value="GLYCOSYL TRANSFERASE-RELATED"/>
    <property type="match status" value="1"/>
</dbReference>
<evidence type="ECO:0000256" key="8">
    <source>
        <dbReference type="ARBA" id="ARBA00022989"/>
    </source>
</evidence>
<evidence type="ECO:0000256" key="6">
    <source>
        <dbReference type="ARBA" id="ARBA00022692"/>
    </source>
</evidence>
<organism evidence="13 14">
    <name type="scientific">Blastomyces silverae</name>
    <dbReference type="NCBI Taxonomy" id="2060906"/>
    <lineage>
        <taxon>Eukaryota</taxon>
        <taxon>Fungi</taxon>
        <taxon>Dikarya</taxon>
        <taxon>Ascomycota</taxon>
        <taxon>Pezizomycotina</taxon>
        <taxon>Eurotiomycetes</taxon>
        <taxon>Eurotiomycetidae</taxon>
        <taxon>Onygenales</taxon>
        <taxon>Ajellomycetaceae</taxon>
        <taxon>Blastomyces</taxon>
    </lineage>
</organism>
<dbReference type="OrthoDB" id="37659at2759"/>
<dbReference type="Proteomes" id="UP000053573">
    <property type="component" value="Unassembled WGS sequence"/>
</dbReference>
<evidence type="ECO:0000313" key="13">
    <source>
        <dbReference type="EMBL" id="KLJ12778.1"/>
    </source>
</evidence>
<proteinExistence type="inferred from homology"/>
<evidence type="ECO:0000256" key="12">
    <source>
        <dbReference type="SAM" id="Phobius"/>
    </source>
</evidence>
<dbReference type="GO" id="GO:0006488">
    <property type="term" value="P:dolichol-linked oligosaccharide biosynthetic process"/>
    <property type="evidence" value="ECO:0007669"/>
    <property type="project" value="InterPro"/>
</dbReference>
<evidence type="ECO:0000256" key="1">
    <source>
        <dbReference type="ARBA" id="ARBA00004389"/>
    </source>
</evidence>
<evidence type="ECO:0000313" key="14">
    <source>
        <dbReference type="Proteomes" id="UP000053573"/>
    </source>
</evidence>
<feature type="transmembrane region" description="Helical" evidence="12">
    <location>
        <begin position="6"/>
        <end position="26"/>
    </location>
</feature>
<dbReference type="AlphaFoldDB" id="A0A0H1BNT6"/>
<keyword evidence="6 12" id="KW-0812">Transmembrane</keyword>
<dbReference type="Pfam" id="PF08660">
    <property type="entry name" value="Alg14"/>
    <property type="match status" value="2"/>
</dbReference>
<dbReference type="GO" id="GO:0043541">
    <property type="term" value="C:UDP-N-acetylglucosamine transferase complex"/>
    <property type="evidence" value="ECO:0007669"/>
    <property type="project" value="TreeGrafter"/>
</dbReference>
<sequence length="355" mass="38883">MALVTLVSTALMTSAISILLITWYFYYRKFSNGRNNGNRRTRQKENTQHHAHLLIVLGSGGHTAEMLSMLERAPLDANLFTYRTYVVSSGDSFSALKAVEFERRLLEQQQRLLPTATATTTAAAATSRKGRPSQTQATTRRTNGLQEAKNAKRKDLDSSSPKALLESPPPSSYTIITVPRARRVHQSFLTAPISTLHCLWVCICVLRGKHRDPKSTNGDEPPPSVSTSAATSSPSSTGPPSTNPYPNIILTNGPATAVCVILAAKILRAITSISTLPPFIFFQNQSPQPLQPSSGHRERYLRTIFIESWARVTTLSLSGKIVLPLVDRFLVQWDGLEGYSSWFGGTAEFAGALVV</sequence>
<comment type="caution">
    <text evidence="13">The sequence shown here is derived from an EMBL/GenBank/DDBJ whole genome shotgun (WGS) entry which is preliminary data.</text>
</comment>
<keyword evidence="7" id="KW-0256">Endoplasmic reticulum</keyword>
<evidence type="ECO:0000256" key="9">
    <source>
        <dbReference type="ARBA" id="ARBA00023136"/>
    </source>
</evidence>
<keyword evidence="8 12" id="KW-1133">Transmembrane helix</keyword>
<comment type="similarity">
    <text evidence="3">Belongs to the ALG14 family.</text>
</comment>
<dbReference type="GO" id="GO:0004577">
    <property type="term" value="F:N-acetylglucosaminyldiphosphodolichol N-acetylglucosaminyltransferase activity"/>
    <property type="evidence" value="ECO:0007669"/>
    <property type="project" value="TreeGrafter"/>
</dbReference>
<comment type="subcellular location">
    <subcellularLocation>
        <location evidence="1">Endoplasmic reticulum membrane</location>
        <topology evidence="1">Single-pass membrane protein</topology>
    </subcellularLocation>
    <subcellularLocation>
        <location evidence="2">Nucleus membrane</location>
        <topology evidence="2">Single-pass membrane protein</topology>
    </subcellularLocation>
</comment>
<keyword evidence="9 12" id="KW-0472">Membrane</keyword>
<dbReference type="GO" id="GO:0031965">
    <property type="term" value="C:nuclear membrane"/>
    <property type="evidence" value="ECO:0007669"/>
    <property type="project" value="UniProtKB-SubCell"/>
</dbReference>
<protein>
    <recommendedName>
        <fullName evidence="5">UDP-N-acetylglucosamine transferase subunit ALG14</fullName>
    </recommendedName>
    <alternativeName>
        <fullName evidence="10">Asparagine-linked glycosylation protein 14</fullName>
    </alternativeName>
</protein>
<dbReference type="EMBL" id="LDEV01000703">
    <property type="protein sequence ID" value="KLJ12778.1"/>
    <property type="molecule type" value="Genomic_DNA"/>
</dbReference>
<name>A0A0H1BNT6_9EURO</name>
<evidence type="ECO:0000256" key="11">
    <source>
        <dbReference type="SAM" id="MobiDB-lite"/>
    </source>
</evidence>
<comment type="subunit">
    <text evidence="4">Heterodimer with ALG13 to form a functional enzyme.</text>
</comment>
<evidence type="ECO:0000256" key="4">
    <source>
        <dbReference type="ARBA" id="ARBA00011335"/>
    </source>
</evidence>
<dbReference type="InterPro" id="IPR013969">
    <property type="entry name" value="Oligosacch_biosynth_Alg14"/>
</dbReference>
<reference evidence="14" key="1">
    <citation type="journal article" date="2015" name="PLoS Genet.">
        <title>The dynamic genome and transcriptome of the human fungal pathogen Blastomyces and close relative Emmonsia.</title>
        <authorList>
            <person name="Munoz J.F."/>
            <person name="Gauthier G.M."/>
            <person name="Desjardins C.A."/>
            <person name="Gallo J.E."/>
            <person name="Holder J."/>
            <person name="Sullivan T.D."/>
            <person name="Marty A.J."/>
            <person name="Carmen J.C."/>
            <person name="Chen Z."/>
            <person name="Ding L."/>
            <person name="Gujja S."/>
            <person name="Magrini V."/>
            <person name="Misas E."/>
            <person name="Mitreva M."/>
            <person name="Priest M."/>
            <person name="Saif S."/>
            <person name="Whiston E.A."/>
            <person name="Young S."/>
            <person name="Zeng Q."/>
            <person name="Goldman W.E."/>
            <person name="Mardis E.R."/>
            <person name="Taylor J.W."/>
            <person name="McEwen J.G."/>
            <person name="Clay O.K."/>
            <person name="Klein B.S."/>
            <person name="Cuomo C.A."/>
        </authorList>
    </citation>
    <scope>NUCLEOTIDE SEQUENCE [LARGE SCALE GENOMIC DNA]</scope>
    <source>
        <strain evidence="14">UAMH 139</strain>
    </source>
</reference>
<evidence type="ECO:0000256" key="3">
    <source>
        <dbReference type="ARBA" id="ARBA00009731"/>
    </source>
</evidence>
<gene>
    <name evidence="13" type="ORF">EMPG_12228</name>
</gene>
<feature type="region of interest" description="Disordered" evidence="11">
    <location>
        <begin position="211"/>
        <end position="245"/>
    </location>
</feature>
<evidence type="ECO:0000256" key="10">
    <source>
        <dbReference type="ARBA" id="ARBA00032062"/>
    </source>
</evidence>
<evidence type="ECO:0000256" key="5">
    <source>
        <dbReference type="ARBA" id="ARBA00017467"/>
    </source>
</evidence>
<keyword evidence="14" id="KW-1185">Reference proteome</keyword>
<feature type="compositionally biased region" description="Low complexity" evidence="11">
    <location>
        <begin position="225"/>
        <end position="245"/>
    </location>
</feature>
<feature type="compositionally biased region" description="Polar residues" evidence="11">
    <location>
        <begin position="132"/>
        <end position="145"/>
    </location>
</feature>